<sequence length="369" mass="41015">MGNNSSKKSKRTSSSNLRPPPRFGDENEYSVNTATSVNSILITSPQYSAHRSNSQQPPSALEAFKQHTEASPANTDNPSPLSAQNDLKDGLPNLNLPNNNAVEASPTFSPQEDRNQLTVSSLNQLTVNSIMSLSGKQLDIDDCIQRLLDAGYSNKVSKSLCLKNSEVNAICRAAQEIFLSQPSLIELSPPVKILGDIHGQYTDLLRLFEMGGFPPASNYLFMGDYVDRGKMSLETICLLLCYKIKFPENFFLLRGNHESANVTRVYGFYDECKRRCNIKIWKTFVDVFNTLPIAAIVAGKIFCVHGGLSPTLNSMDEIRQIQRPCEVPDYGLLNDLLWSDPSETAVDWEDNERGVSYCFGKDHIAEFLA</sequence>
<comment type="catalytic activity">
    <reaction evidence="5">
        <text>O-phospho-L-threonyl-[protein] + H2O = L-threonyl-[protein] + phosphate</text>
        <dbReference type="Rhea" id="RHEA:47004"/>
        <dbReference type="Rhea" id="RHEA-COMP:11060"/>
        <dbReference type="Rhea" id="RHEA-COMP:11605"/>
        <dbReference type="ChEBI" id="CHEBI:15377"/>
        <dbReference type="ChEBI" id="CHEBI:30013"/>
        <dbReference type="ChEBI" id="CHEBI:43474"/>
        <dbReference type="ChEBI" id="CHEBI:61977"/>
        <dbReference type="EC" id="3.1.3.16"/>
    </reaction>
</comment>
<dbReference type="GO" id="GO:0006883">
    <property type="term" value="P:intracellular sodium ion homeostasis"/>
    <property type="evidence" value="ECO:0007669"/>
    <property type="project" value="EnsemblFungi"/>
</dbReference>
<evidence type="ECO:0000259" key="7">
    <source>
        <dbReference type="PROSITE" id="PS00125"/>
    </source>
</evidence>
<dbReference type="InterPro" id="IPR029052">
    <property type="entry name" value="Metallo-depent_PP-like"/>
</dbReference>
<dbReference type="InterPro" id="IPR006186">
    <property type="entry name" value="Ser/Thr-sp_prot-phosphatase"/>
</dbReference>
<dbReference type="GO" id="GO:0005737">
    <property type="term" value="C:cytoplasm"/>
    <property type="evidence" value="ECO:0007669"/>
    <property type="project" value="TreeGrafter"/>
</dbReference>
<dbReference type="OrthoDB" id="1930084at2759"/>
<dbReference type="AlphaFoldDB" id="A0A261XX63"/>
<evidence type="ECO:0000256" key="5">
    <source>
        <dbReference type="RuleBase" id="RU004273"/>
    </source>
</evidence>
<dbReference type="InterPro" id="IPR031675">
    <property type="entry name" value="STPPase_N"/>
</dbReference>
<dbReference type="GO" id="GO:0005634">
    <property type="term" value="C:nucleus"/>
    <property type="evidence" value="ECO:0007669"/>
    <property type="project" value="TreeGrafter"/>
</dbReference>
<dbReference type="PROSITE" id="PS00125">
    <property type="entry name" value="SER_THR_PHOSPHATASE"/>
    <property type="match status" value="1"/>
</dbReference>
<dbReference type="SUPFAM" id="SSF56300">
    <property type="entry name" value="Metallo-dependent phosphatases"/>
    <property type="match status" value="1"/>
</dbReference>
<keyword evidence="1" id="KW-0479">Metal-binding</keyword>
<dbReference type="SMART" id="SM00156">
    <property type="entry name" value="PP2Ac"/>
    <property type="match status" value="1"/>
</dbReference>
<feature type="compositionally biased region" description="Polar residues" evidence="6">
    <location>
        <begin position="69"/>
        <end position="85"/>
    </location>
</feature>
<evidence type="ECO:0000256" key="1">
    <source>
        <dbReference type="ARBA" id="ARBA00022723"/>
    </source>
</evidence>
<evidence type="ECO:0000256" key="2">
    <source>
        <dbReference type="ARBA" id="ARBA00022801"/>
    </source>
</evidence>
<keyword evidence="9" id="KW-1185">Reference proteome</keyword>
<proteinExistence type="inferred from homology"/>
<feature type="compositionally biased region" description="Polar residues" evidence="6">
    <location>
        <begin position="45"/>
        <end position="58"/>
    </location>
</feature>
<feature type="non-terminal residue" evidence="8">
    <location>
        <position position="369"/>
    </location>
</feature>
<dbReference type="Pfam" id="PF16891">
    <property type="entry name" value="STPPase_N"/>
    <property type="match status" value="1"/>
</dbReference>
<gene>
    <name evidence="8" type="ORF">BZG36_04552</name>
</gene>
<dbReference type="Proteomes" id="UP000242875">
    <property type="component" value="Unassembled WGS sequence"/>
</dbReference>
<evidence type="ECO:0000313" key="9">
    <source>
        <dbReference type="Proteomes" id="UP000242875"/>
    </source>
</evidence>
<feature type="compositionally biased region" description="Low complexity" evidence="6">
    <location>
        <begin position="1"/>
        <end position="16"/>
    </location>
</feature>
<dbReference type="EC" id="3.1.3.16" evidence="5"/>
<name>A0A261XX63_9FUNG</name>
<comment type="similarity">
    <text evidence="5">Belongs to the PPP phosphatase family.</text>
</comment>
<evidence type="ECO:0000256" key="6">
    <source>
        <dbReference type="SAM" id="MobiDB-lite"/>
    </source>
</evidence>
<evidence type="ECO:0000313" key="8">
    <source>
        <dbReference type="EMBL" id="OZJ02932.1"/>
    </source>
</evidence>
<dbReference type="InterPro" id="IPR004843">
    <property type="entry name" value="Calcineurin-like_PHP"/>
</dbReference>
<evidence type="ECO:0000256" key="3">
    <source>
        <dbReference type="ARBA" id="ARBA00022912"/>
    </source>
</evidence>
<dbReference type="EMBL" id="MVBO01000115">
    <property type="protein sequence ID" value="OZJ02932.1"/>
    <property type="molecule type" value="Genomic_DNA"/>
</dbReference>
<dbReference type="PRINTS" id="PR00114">
    <property type="entry name" value="STPHPHTASE"/>
</dbReference>
<accession>A0A261XX63</accession>
<evidence type="ECO:0000256" key="4">
    <source>
        <dbReference type="ARBA" id="ARBA00023211"/>
    </source>
</evidence>
<protein>
    <recommendedName>
        <fullName evidence="5">Serine/threonine-protein phosphatase</fullName>
        <ecNumber evidence="5">3.1.3.16</ecNumber>
    </recommendedName>
</protein>
<keyword evidence="2 5" id="KW-0378">Hydrolase</keyword>
<dbReference type="PANTHER" id="PTHR11668:SF484">
    <property type="entry name" value="SERINE_THREONINE-PROTEIN PHOSPHATASE PP-Z1-RELATED"/>
    <property type="match status" value="1"/>
</dbReference>
<dbReference type="Gene3D" id="3.60.21.10">
    <property type="match status" value="1"/>
</dbReference>
<reference evidence="8 9" key="1">
    <citation type="journal article" date="2017" name="Mycologia">
        <title>Bifiguratus adelaidae, gen. et sp. nov., a new member of Mucoromycotina in endophytic and soil-dwelling habitats.</title>
        <authorList>
            <person name="Torres-Cruz T.J."/>
            <person name="Billingsley Tobias T.L."/>
            <person name="Almatruk M."/>
            <person name="Hesse C."/>
            <person name="Kuske C.R."/>
            <person name="Desiro A."/>
            <person name="Benucci G.M."/>
            <person name="Bonito G."/>
            <person name="Stajich J.E."/>
            <person name="Dunlap C."/>
            <person name="Arnold A.E."/>
            <person name="Porras-Alfaro A."/>
        </authorList>
    </citation>
    <scope>NUCLEOTIDE SEQUENCE [LARGE SCALE GENOMIC DNA]</scope>
    <source>
        <strain evidence="8 9">AZ0501</strain>
    </source>
</reference>
<feature type="domain" description="Serine/threonine specific protein phosphatases" evidence="7">
    <location>
        <begin position="253"/>
        <end position="258"/>
    </location>
</feature>
<dbReference type="GO" id="GO:0004722">
    <property type="term" value="F:protein serine/threonine phosphatase activity"/>
    <property type="evidence" value="ECO:0007669"/>
    <property type="project" value="UniProtKB-EC"/>
</dbReference>
<dbReference type="Pfam" id="PF00149">
    <property type="entry name" value="Metallophos"/>
    <property type="match status" value="1"/>
</dbReference>
<comment type="caution">
    <text evidence="8">The sequence shown here is derived from an EMBL/GenBank/DDBJ whole genome shotgun (WGS) entry which is preliminary data.</text>
</comment>
<feature type="region of interest" description="Disordered" evidence="6">
    <location>
        <begin position="1"/>
        <end position="30"/>
    </location>
</feature>
<dbReference type="GO" id="GO:0046872">
    <property type="term" value="F:metal ion binding"/>
    <property type="evidence" value="ECO:0007669"/>
    <property type="project" value="UniProtKB-KW"/>
</dbReference>
<dbReference type="PANTHER" id="PTHR11668">
    <property type="entry name" value="SERINE/THREONINE PROTEIN PHOSPHATASE"/>
    <property type="match status" value="1"/>
</dbReference>
<keyword evidence="4" id="KW-0464">Manganese</keyword>
<organism evidence="8 9">
    <name type="scientific">Bifiguratus adelaidae</name>
    <dbReference type="NCBI Taxonomy" id="1938954"/>
    <lineage>
        <taxon>Eukaryota</taxon>
        <taxon>Fungi</taxon>
        <taxon>Fungi incertae sedis</taxon>
        <taxon>Mucoromycota</taxon>
        <taxon>Mucoromycotina</taxon>
        <taxon>Endogonomycetes</taxon>
        <taxon>Endogonales</taxon>
        <taxon>Endogonales incertae sedis</taxon>
        <taxon>Bifiguratus</taxon>
    </lineage>
</organism>
<keyword evidence="3" id="KW-0904">Protein phosphatase</keyword>
<dbReference type="InterPro" id="IPR050341">
    <property type="entry name" value="PP1_catalytic_subunit"/>
</dbReference>
<feature type="region of interest" description="Disordered" evidence="6">
    <location>
        <begin position="45"/>
        <end position="95"/>
    </location>
</feature>